<evidence type="ECO:0000313" key="2">
    <source>
        <dbReference type="Proteomes" id="UP000242637"/>
    </source>
</evidence>
<dbReference type="PANTHER" id="PTHR10668">
    <property type="entry name" value="PHYTOENE DEHYDROGENASE"/>
    <property type="match status" value="1"/>
</dbReference>
<dbReference type="KEGG" id="dco:SAMEA4475696_2381"/>
<dbReference type="AlphaFoldDB" id="A0A239VV64"/>
<dbReference type="RefSeq" id="WP_341746711.1">
    <property type="nucleotide sequence ID" value="NZ_JAAFNK010000001.1"/>
</dbReference>
<name>A0A239VV64_9MICO</name>
<dbReference type="Pfam" id="PF13450">
    <property type="entry name" value="NAD_binding_8"/>
    <property type="match status" value="1"/>
</dbReference>
<dbReference type="EMBL" id="LT906453">
    <property type="protein sequence ID" value="SNV26141.1"/>
    <property type="molecule type" value="Genomic_DNA"/>
</dbReference>
<sequence length="476" mass="49165">MVAGVAVVVGSGPNGLAAAVHLARSGLEVRVFEAASVPGGSVRSVPLFGQGSVVDVGAAAHPFGVSSPFFRGCGLDKHGLRWLHAPVPLAHPLVGRPAVVLQRSLGQTADELGRDGVAWRRLLGPSVRGWDQVVESFLGPVARVPRYPVTMAGFGVRGVWPATLLGRSLFSGVQARALFAGSAAHAFVPLHRACTSAFGVVLSAAGHAVGWPVAEGGSGAITAALVAELESLGGQVVTGCQVVDVRQVGDADVVMLDVGPWAAVRLLGDRMPSRVRRALLRWRYGAAAYKVDYLLDGAVPWADSRVGGAGTVHVGGTLEEIAWAEDQVAAGRVPQRPFVVVCQQGVADGLRAPEGRQVVYAYAHVPSGADGPGVGQLIDAQIERFAPGFRDRVVTRVESGPSALSAANLNVVGGDIVGGAASGLQAVFRPRVTLRPYEVGVPGVYLCSSSTPPGGGVHGMCGFYAAEAALRDLRRR</sequence>
<dbReference type="PRINTS" id="PR00411">
    <property type="entry name" value="PNDRDTASEI"/>
</dbReference>
<dbReference type="PANTHER" id="PTHR10668:SF105">
    <property type="entry name" value="DEHYDROGENASE-RELATED"/>
    <property type="match status" value="1"/>
</dbReference>
<organism evidence="1 2">
    <name type="scientific">Dermatophilus congolensis</name>
    <dbReference type="NCBI Taxonomy" id="1863"/>
    <lineage>
        <taxon>Bacteria</taxon>
        <taxon>Bacillati</taxon>
        <taxon>Actinomycetota</taxon>
        <taxon>Actinomycetes</taxon>
        <taxon>Micrococcales</taxon>
        <taxon>Dermatophilaceae</taxon>
        <taxon>Dermatophilus</taxon>
    </lineage>
</organism>
<reference evidence="1 2" key="1">
    <citation type="submission" date="2017-06" db="EMBL/GenBank/DDBJ databases">
        <authorList>
            <consortium name="Pathogen Informatics"/>
        </authorList>
    </citation>
    <scope>NUCLEOTIDE SEQUENCE [LARGE SCALE GENOMIC DNA]</scope>
    <source>
        <strain evidence="1 2">NCTC13039</strain>
    </source>
</reference>
<dbReference type="Gene3D" id="3.90.660.50">
    <property type="match status" value="1"/>
</dbReference>
<keyword evidence="2" id="KW-1185">Reference proteome</keyword>
<gene>
    <name evidence="1" type="ORF">SAMEA4475696_02381</name>
</gene>
<dbReference type="STRING" id="1121387.GCA_000429885_00743"/>
<accession>A0A239VV64</accession>
<dbReference type="PRINTS" id="PR00368">
    <property type="entry name" value="FADPNR"/>
</dbReference>
<dbReference type="Proteomes" id="UP000242637">
    <property type="component" value="Chromosome 1"/>
</dbReference>
<protein>
    <submittedName>
        <fullName evidence="1">Protoporphyrinogen oxidase</fullName>
    </submittedName>
</protein>
<evidence type="ECO:0000313" key="1">
    <source>
        <dbReference type="EMBL" id="SNV26141.1"/>
    </source>
</evidence>
<proteinExistence type="predicted"/>
<dbReference type="Gene3D" id="3.50.50.60">
    <property type="entry name" value="FAD/NAD(P)-binding domain"/>
    <property type="match status" value="2"/>
</dbReference>
<dbReference type="SUPFAM" id="SSF51905">
    <property type="entry name" value="FAD/NAD(P)-binding domain"/>
    <property type="match status" value="1"/>
</dbReference>
<dbReference type="InterPro" id="IPR036188">
    <property type="entry name" value="FAD/NAD-bd_sf"/>
</dbReference>